<accession>A0A0F9QEJ1</accession>
<name>A0A0F9QEJ1_9ZZZZ</name>
<gene>
    <name evidence="1" type="ORF">LCGC14_0712800</name>
</gene>
<sequence length="56" mass="6230">MTGLDNTYGERLAELEKRCRVLWEVSLSLSVALSMLTNKVEALEALTTPRSTICES</sequence>
<proteinExistence type="predicted"/>
<protein>
    <submittedName>
        <fullName evidence="1">Uncharacterized protein</fullName>
    </submittedName>
</protein>
<evidence type="ECO:0000313" key="1">
    <source>
        <dbReference type="EMBL" id="KKN42470.1"/>
    </source>
</evidence>
<dbReference type="AlphaFoldDB" id="A0A0F9QEJ1"/>
<dbReference type="EMBL" id="LAZR01001578">
    <property type="protein sequence ID" value="KKN42470.1"/>
    <property type="molecule type" value="Genomic_DNA"/>
</dbReference>
<organism evidence="1">
    <name type="scientific">marine sediment metagenome</name>
    <dbReference type="NCBI Taxonomy" id="412755"/>
    <lineage>
        <taxon>unclassified sequences</taxon>
        <taxon>metagenomes</taxon>
        <taxon>ecological metagenomes</taxon>
    </lineage>
</organism>
<reference evidence="1" key="1">
    <citation type="journal article" date="2015" name="Nature">
        <title>Complex archaea that bridge the gap between prokaryotes and eukaryotes.</title>
        <authorList>
            <person name="Spang A."/>
            <person name="Saw J.H."/>
            <person name="Jorgensen S.L."/>
            <person name="Zaremba-Niedzwiedzka K."/>
            <person name="Martijn J."/>
            <person name="Lind A.E."/>
            <person name="van Eijk R."/>
            <person name="Schleper C."/>
            <person name="Guy L."/>
            <person name="Ettema T.J."/>
        </authorList>
    </citation>
    <scope>NUCLEOTIDE SEQUENCE</scope>
</reference>
<comment type="caution">
    <text evidence="1">The sequence shown here is derived from an EMBL/GenBank/DDBJ whole genome shotgun (WGS) entry which is preliminary data.</text>
</comment>